<dbReference type="AlphaFoldDB" id="A0A934K2Y8"/>
<evidence type="ECO:0000256" key="13">
    <source>
        <dbReference type="ARBA" id="ARBA00047690"/>
    </source>
</evidence>
<evidence type="ECO:0000256" key="2">
    <source>
        <dbReference type="ARBA" id="ARBA00004919"/>
    </source>
</evidence>
<evidence type="ECO:0000256" key="12">
    <source>
        <dbReference type="ARBA" id="ARBA00042475"/>
    </source>
</evidence>
<evidence type="ECO:0000256" key="4">
    <source>
        <dbReference type="ARBA" id="ARBA00022475"/>
    </source>
</evidence>
<dbReference type="GO" id="GO:0005886">
    <property type="term" value="C:plasma membrane"/>
    <property type="evidence" value="ECO:0007669"/>
    <property type="project" value="UniProtKB-SubCell"/>
</dbReference>
<dbReference type="PANTHER" id="PTHR43448">
    <property type="entry name" value="PROTOHEME IX FARNESYLTRANSFERASE, MITOCHONDRIAL"/>
    <property type="match status" value="1"/>
</dbReference>
<feature type="transmembrane region" description="Helical" evidence="14">
    <location>
        <begin position="252"/>
        <end position="273"/>
    </location>
</feature>
<dbReference type="Pfam" id="PF01040">
    <property type="entry name" value="UbiA"/>
    <property type="match status" value="1"/>
</dbReference>
<dbReference type="Gene3D" id="1.10.357.140">
    <property type="entry name" value="UbiA prenyltransferase"/>
    <property type="match status" value="1"/>
</dbReference>
<dbReference type="GO" id="GO:0048034">
    <property type="term" value="P:heme O biosynthetic process"/>
    <property type="evidence" value="ECO:0007669"/>
    <property type="project" value="UniProtKB-UniRule"/>
</dbReference>
<evidence type="ECO:0000256" key="11">
    <source>
        <dbReference type="ARBA" id="ARBA00040810"/>
    </source>
</evidence>
<dbReference type="EC" id="2.5.1.141" evidence="3 14"/>
<gene>
    <name evidence="14" type="primary">ctaB</name>
    <name evidence="15" type="ORF">JF886_10455</name>
</gene>
<accession>A0A934K2Y8</accession>
<dbReference type="NCBIfam" id="NF003349">
    <property type="entry name" value="PRK04375.1-2"/>
    <property type="match status" value="1"/>
</dbReference>
<dbReference type="PANTHER" id="PTHR43448:SF7">
    <property type="entry name" value="4-HYDROXYBENZOATE SOLANESYLTRANSFERASE"/>
    <property type="match status" value="1"/>
</dbReference>
<reference evidence="15 16" key="1">
    <citation type="submission" date="2020-10" db="EMBL/GenBank/DDBJ databases">
        <title>Ca. Dormibacterota MAGs.</title>
        <authorList>
            <person name="Montgomery K."/>
        </authorList>
    </citation>
    <scope>NUCLEOTIDE SEQUENCE [LARGE SCALE GENOMIC DNA]</scope>
    <source>
        <strain evidence="15">SC8812_S17_18</strain>
    </source>
</reference>
<evidence type="ECO:0000256" key="7">
    <source>
        <dbReference type="ARBA" id="ARBA00022989"/>
    </source>
</evidence>
<dbReference type="InterPro" id="IPR000537">
    <property type="entry name" value="UbiA_prenyltransferase"/>
</dbReference>
<keyword evidence="8 14" id="KW-0350">Heme biosynthesis</keyword>
<dbReference type="HAMAP" id="MF_00154">
    <property type="entry name" value="CyoE_CtaB"/>
    <property type="match status" value="1"/>
</dbReference>
<keyword evidence="6 14" id="KW-0812">Transmembrane</keyword>
<feature type="transmembrane region" description="Helical" evidence="14">
    <location>
        <begin position="159"/>
        <end position="178"/>
    </location>
</feature>
<keyword evidence="5 14" id="KW-0808">Transferase</keyword>
<dbReference type="InterPro" id="IPR044878">
    <property type="entry name" value="UbiA_sf"/>
</dbReference>
<dbReference type="NCBIfam" id="TIGR01473">
    <property type="entry name" value="cyoE_ctaB"/>
    <property type="match status" value="1"/>
</dbReference>
<comment type="subcellular location">
    <subcellularLocation>
        <location evidence="1 14">Cell membrane</location>
        <topology evidence="1 14">Multi-pass membrane protein</topology>
    </subcellularLocation>
</comment>
<proteinExistence type="inferred from homology"/>
<keyword evidence="4 14" id="KW-1003">Cell membrane</keyword>
<keyword evidence="9 14" id="KW-0472">Membrane</keyword>
<comment type="similarity">
    <text evidence="14">Belongs to the UbiA prenyltransferase family. Protoheme IX farnesyltransferase subfamily.</text>
</comment>
<feature type="transmembrane region" description="Helical" evidence="14">
    <location>
        <begin position="105"/>
        <end position="127"/>
    </location>
</feature>
<evidence type="ECO:0000313" key="15">
    <source>
        <dbReference type="EMBL" id="MBJ7595261.1"/>
    </source>
</evidence>
<protein>
    <recommendedName>
        <fullName evidence="11 14">Protoheme IX farnesyltransferase</fullName>
        <ecNumber evidence="3 14">2.5.1.141</ecNumber>
    </recommendedName>
    <alternativeName>
        <fullName evidence="12 14">Heme B farnesyltransferase</fullName>
    </alternativeName>
    <alternativeName>
        <fullName evidence="10 14">Heme O synthase</fullName>
    </alternativeName>
</protein>
<feature type="transmembrane region" description="Helical" evidence="14">
    <location>
        <begin position="228"/>
        <end position="246"/>
    </location>
</feature>
<comment type="function">
    <text evidence="14">Converts heme B (protoheme IX) to heme O by substitution of the vinyl group on carbon 2 of heme B porphyrin ring with a hydroxyethyl farnesyl side group.</text>
</comment>
<evidence type="ECO:0000256" key="6">
    <source>
        <dbReference type="ARBA" id="ARBA00022692"/>
    </source>
</evidence>
<name>A0A934K2Y8_9BACT</name>
<dbReference type="CDD" id="cd13957">
    <property type="entry name" value="PT_UbiA_Cox10"/>
    <property type="match status" value="1"/>
</dbReference>
<dbReference type="InterPro" id="IPR006369">
    <property type="entry name" value="Protohaem_IX_farnesylTrfase"/>
</dbReference>
<comment type="miscellaneous">
    <text evidence="14">Carbon 2 of the heme B porphyrin ring is defined according to the Fischer nomenclature.</text>
</comment>
<feature type="transmembrane region" description="Helical" evidence="14">
    <location>
        <begin position="285"/>
        <end position="306"/>
    </location>
</feature>
<feature type="transmembrane region" description="Helical" evidence="14">
    <location>
        <begin position="184"/>
        <end position="208"/>
    </location>
</feature>
<dbReference type="GO" id="GO:0008495">
    <property type="term" value="F:protoheme IX farnesyltransferase activity"/>
    <property type="evidence" value="ECO:0007669"/>
    <property type="project" value="UniProtKB-UniRule"/>
</dbReference>
<evidence type="ECO:0000256" key="5">
    <source>
        <dbReference type="ARBA" id="ARBA00022679"/>
    </source>
</evidence>
<feature type="transmembrane region" description="Helical" evidence="14">
    <location>
        <begin position="38"/>
        <end position="57"/>
    </location>
</feature>
<keyword evidence="7 14" id="KW-1133">Transmembrane helix</keyword>
<evidence type="ECO:0000256" key="8">
    <source>
        <dbReference type="ARBA" id="ARBA00023133"/>
    </source>
</evidence>
<comment type="catalytic activity">
    <reaction evidence="13 14">
        <text>heme b + (2E,6E)-farnesyl diphosphate + H2O = Fe(II)-heme o + diphosphate</text>
        <dbReference type="Rhea" id="RHEA:28070"/>
        <dbReference type="ChEBI" id="CHEBI:15377"/>
        <dbReference type="ChEBI" id="CHEBI:33019"/>
        <dbReference type="ChEBI" id="CHEBI:60344"/>
        <dbReference type="ChEBI" id="CHEBI:60530"/>
        <dbReference type="ChEBI" id="CHEBI:175763"/>
        <dbReference type="EC" id="2.5.1.141"/>
    </reaction>
</comment>
<feature type="transmembrane region" description="Helical" evidence="14">
    <location>
        <begin position="133"/>
        <end position="152"/>
    </location>
</feature>
<evidence type="ECO:0000256" key="1">
    <source>
        <dbReference type="ARBA" id="ARBA00004651"/>
    </source>
</evidence>
<sequence length="308" mass="32245">MSARAGARPAAVRLPLGAPVSRARTVARDLVSLTKPRIIVLLLITELTAMVVVARALPSLRELFAALVGGFCAAGGSGALTCWWDRDIDSVMRRTASRPLPSGRLRAWHAVVFGLVLNAVAAVVLWWAASAAAAGLALLGTAYYVGVYTMTLKRRTSQNIVIGGAAGAVPVLVGAVIATGRISWLAVVLFAVVFLWTPPHSWALALVYRRDYAGATVPMLPAVASERATLRAILAYLLVLVPVSLLPGLAFGLVYAVPVAGLNLYYLALAVRALRGGTVRGVARLFHYSLLYLAAVFALAAAAALLGG</sequence>
<evidence type="ECO:0000256" key="9">
    <source>
        <dbReference type="ARBA" id="ARBA00023136"/>
    </source>
</evidence>
<dbReference type="RefSeq" id="WP_337312207.1">
    <property type="nucleotide sequence ID" value="NZ_JAEKNS010000110.1"/>
</dbReference>
<evidence type="ECO:0000256" key="10">
    <source>
        <dbReference type="ARBA" id="ARBA00030253"/>
    </source>
</evidence>
<comment type="caution">
    <text evidence="15">The sequence shown here is derived from an EMBL/GenBank/DDBJ whole genome shotgun (WGS) entry which is preliminary data.</text>
</comment>
<comment type="pathway">
    <text evidence="2 14">Porphyrin-containing compound metabolism; heme O biosynthesis; heme O from protoheme: step 1/1.</text>
</comment>
<organism evidence="15 16">
    <name type="scientific">Candidatus Aeolococcus gillhamiae</name>
    <dbReference type="NCBI Taxonomy" id="3127015"/>
    <lineage>
        <taxon>Bacteria</taxon>
        <taxon>Bacillati</taxon>
        <taxon>Candidatus Dormiibacterota</taxon>
        <taxon>Candidatus Dormibacteria</taxon>
        <taxon>Candidatus Aeolococcales</taxon>
        <taxon>Candidatus Aeolococcaceae</taxon>
        <taxon>Candidatus Aeolococcus</taxon>
    </lineage>
</organism>
<evidence type="ECO:0000256" key="3">
    <source>
        <dbReference type="ARBA" id="ARBA00012292"/>
    </source>
</evidence>
<feature type="transmembrane region" description="Helical" evidence="14">
    <location>
        <begin position="63"/>
        <end position="84"/>
    </location>
</feature>
<evidence type="ECO:0000256" key="14">
    <source>
        <dbReference type="HAMAP-Rule" id="MF_00154"/>
    </source>
</evidence>
<evidence type="ECO:0000313" key="16">
    <source>
        <dbReference type="Proteomes" id="UP000606991"/>
    </source>
</evidence>
<dbReference type="Proteomes" id="UP000606991">
    <property type="component" value="Unassembled WGS sequence"/>
</dbReference>
<dbReference type="EMBL" id="JAEKNS010000110">
    <property type="protein sequence ID" value="MBJ7595261.1"/>
    <property type="molecule type" value="Genomic_DNA"/>
</dbReference>